<dbReference type="EMBL" id="JACIEM010000004">
    <property type="protein sequence ID" value="MBB4003996.1"/>
    <property type="molecule type" value="Genomic_DNA"/>
</dbReference>
<comment type="caution">
    <text evidence="2">The sequence shown here is derived from an EMBL/GenBank/DDBJ whole genome shotgun (WGS) entry which is preliminary data.</text>
</comment>
<dbReference type="InterPro" id="IPR003779">
    <property type="entry name" value="CMD-like"/>
</dbReference>
<name>A0A7W6HEZ6_9HYPH</name>
<feature type="domain" description="Carboxymuconolactone decarboxylase-like" evidence="1">
    <location>
        <begin position="72"/>
        <end position="147"/>
    </location>
</feature>
<sequence length="170" mass="18529">MLNFPYIAYPPRARSKPIVRRILILGVFCAALCIPVGARADPANTEATYQDIEQTLGNVPSFLRRFPKAALPGAWAEVKALQFSDETALPPKAKALISLAVSAQIPCQYCIWEDTESAKRAGATEDEINEAIAISALTRHWSTVFNGMQLDLEAFKTELGGDPQAQQPAN</sequence>
<dbReference type="GO" id="GO:0051920">
    <property type="term" value="F:peroxiredoxin activity"/>
    <property type="evidence" value="ECO:0007669"/>
    <property type="project" value="InterPro"/>
</dbReference>
<evidence type="ECO:0000313" key="3">
    <source>
        <dbReference type="Proteomes" id="UP000588647"/>
    </source>
</evidence>
<dbReference type="SUPFAM" id="SSF69118">
    <property type="entry name" value="AhpD-like"/>
    <property type="match status" value="1"/>
</dbReference>
<keyword evidence="2" id="KW-0575">Peroxidase</keyword>
<accession>A0A7W6HEZ6</accession>
<dbReference type="AlphaFoldDB" id="A0A7W6HEZ6"/>
<gene>
    <name evidence="2" type="ORF">GGR03_003084</name>
</gene>
<reference evidence="2 3" key="1">
    <citation type="submission" date="2020-08" db="EMBL/GenBank/DDBJ databases">
        <title>Genomic Encyclopedia of Type Strains, Phase IV (KMG-IV): sequencing the most valuable type-strain genomes for metagenomic binning, comparative biology and taxonomic classification.</title>
        <authorList>
            <person name="Goeker M."/>
        </authorList>
    </citation>
    <scope>NUCLEOTIDE SEQUENCE [LARGE SCALE GENOMIC DNA]</scope>
    <source>
        <strain evidence="2 3">DSM 103570</strain>
    </source>
</reference>
<dbReference type="Pfam" id="PF02627">
    <property type="entry name" value="CMD"/>
    <property type="match status" value="1"/>
</dbReference>
<dbReference type="InterPro" id="IPR029032">
    <property type="entry name" value="AhpD-like"/>
</dbReference>
<dbReference type="Proteomes" id="UP000588647">
    <property type="component" value="Unassembled WGS sequence"/>
</dbReference>
<dbReference type="PANTHER" id="PTHR33930:SF2">
    <property type="entry name" value="BLR3452 PROTEIN"/>
    <property type="match status" value="1"/>
</dbReference>
<dbReference type="PANTHER" id="PTHR33930">
    <property type="entry name" value="ALKYL HYDROPEROXIDE REDUCTASE AHPD"/>
    <property type="match status" value="1"/>
</dbReference>
<evidence type="ECO:0000259" key="1">
    <source>
        <dbReference type="Pfam" id="PF02627"/>
    </source>
</evidence>
<proteinExistence type="predicted"/>
<evidence type="ECO:0000313" key="2">
    <source>
        <dbReference type="EMBL" id="MBB4003996.1"/>
    </source>
</evidence>
<keyword evidence="3" id="KW-1185">Reference proteome</keyword>
<organism evidence="2 3">
    <name type="scientific">Aurantimonas endophytica</name>
    <dbReference type="NCBI Taxonomy" id="1522175"/>
    <lineage>
        <taxon>Bacteria</taxon>
        <taxon>Pseudomonadati</taxon>
        <taxon>Pseudomonadota</taxon>
        <taxon>Alphaproteobacteria</taxon>
        <taxon>Hyphomicrobiales</taxon>
        <taxon>Aurantimonadaceae</taxon>
        <taxon>Aurantimonas</taxon>
    </lineage>
</organism>
<keyword evidence="2" id="KW-0560">Oxidoreductase</keyword>
<dbReference type="NCBIfam" id="TIGR00778">
    <property type="entry name" value="ahpD_dom"/>
    <property type="match status" value="1"/>
</dbReference>
<protein>
    <submittedName>
        <fullName evidence="2">AhpD family alkylhydroperoxidase</fullName>
    </submittedName>
</protein>
<dbReference type="Gene3D" id="1.20.1290.10">
    <property type="entry name" value="AhpD-like"/>
    <property type="match status" value="1"/>
</dbReference>
<dbReference type="RefSeq" id="WP_252920279.1">
    <property type="nucleotide sequence ID" value="NZ_JAAAMM010000004.1"/>
</dbReference>
<dbReference type="InterPro" id="IPR004675">
    <property type="entry name" value="AhpD_core"/>
</dbReference>